<keyword evidence="1" id="KW-0732">Signal</keyword>
<proteinExistence type="predicted"/>
<dbReference type="CTD" id="36376084"/>
<dbReference type="WormBase" id="SRAE_1000197700">
    <property type="protein sequence ID" value="SRP11685"/>
    <property type="gene ID" value="WBGene00258589"/>
</dbReference>
<dbReference type="EMBL" id="LN609528">
    <property type="protein sequence ID" value="CEF63719.1"/>
    <property type="molecule type" value="Genomic_DNA"/>
</dbReference>
<feature type="chain" id="PRO_5015031272" evidence="1">
    <location>
        <begin position="19"/>
        <end position="152"/>
    </location>
</feature>
<dbReference type="Proteomes" id="UP000035682">
    <property type="component" value="Unplaced"/>
</dbReference>
<dbReference type="RefSeq" id="XP_024502920.1">
    <property type="nucleotide sequence ID" value="XM_024648999.1"/>
</dbReference>
<name>A0A090MWG8_STRRB</name>
<reference evidence="4" key="2">
    <citation type="submission" date="2020-12" db="UniProtKB">
        <authorList>
            <consortium name="WormBaseParasite"/>
        </authorList>
    </citation>
    <scope>IDENTIFICATION</scope>
</reference>
<sequence>MKVAILFLLTFQLPFLYGIETVFFPKDGNDPIFKEQMDNIITLARSRELRDVKPHIDISTIYLYGDYKFKVTIITSYGKIFCLIKQSDWLFLNSSQKNALERLFFSSITILKNSVESFISHVRKSSNMDNFKITTFDNFNFEDIPSSMEEYE</sequence>
<evidence type="ECO:0000313" key="4">
    <source>
        <dbReference type="WBParaSite" id="SRAE_1000197700.1"/>
    </source>
</evidence>
<feature type="signal peptide" evidence="1">
    <location>
        <begin position="1"/>
        <end position="18"/>
    </location>
</feature>
<dbReference type="WBParaSite" id="SRAE_1000197700.1">
    <property type="protein sequence ID" value="SRAE_1000197700.1"/>
    <property type="gene ID" value="WBGene00258589"/>
</dbReference>
<evidence type="ECO:0000313" key="3">
    <source>
        <dbReference type="Proteomes" id="UP000035682"/>
    </source>
</evidence>
<evidence type="ECO:0000313" key="5">
    <source>
        <dbReference type="WormBase" id="SRAE_1000197700"/>
    </source>
</evidence>
<dbReference type="AlphaFoldDB" id="A0A090MWG8"/>
<dbReference type="GeneID" id="36376084"/>
<reference evidence="2 3" key="1">
    <citation type="submission" date="2014-09" db="EMBL/GenBank/DDBJ databases">
        <authorList>
            <person name="Martin A.A."/>
        </authorList>
    </citation>
    <scope>NUCLEOTIDE SEQUENCE</scope>
    <source>
        <strain evidence="3">ED321</strain>
        <strain evidence="2">ED321 Heterogonic</strain>
    </source>
</reference>
<accession>A0A090MWG8</accession>
<evidence type="ECO:0000313" key="2">
    <source>
        <dbReference type="EMBL" id="CEF63719.1"/>
    </source>
</evidence>
<evidence type="ECO:0000256" key="1">
    <source>
        <dbReference type="SAM" id="SignalP"/>
    </source>
</evidence>
<keyword evidence="3" id="KW-1185">Reference proteome</keyword>
<protein>
    <submittedName>
        <fullName evidence="2 4">Uncharacterized protein</fullName>
    </submittedName>
</protein>
<organism evidence="2">
    <name type="scientific">Strongyloides ratti</name>
    <name type="common">Parasitic roundworm</name>
    <dbReference type="NCBI Taxonomy" id="34506"/>
    <lineage>
        <taxon>Eukaryota</taxon>
        <taxon>Metazoa</taxon>
        <taxon>Ecdysozoa</taxon>
        <taxon>Nematoda</taxon>
        <taxon>Chromadorea</taxon>
        <taxon>Rhabditida</taxon>
        <taxon>Tylenchina</taxon>
        <taxon>Panagrolaimomorpha</taxon>
        <taxon>Strongyloidoidea</taxon>
        <taxon>Strongyloididae</taxon>
        <taxon>Strongyloides</taxon>
    </lineage>
</organism>
<gene>
    <name evidence="2 4 5" type="ORF">SRAE_1000197700</name>
</gene>